<dbReference type="Gene3D" id="3.30.70.330">
    <property type="match status" value="1"/>
</dbReference>
<dbReference type="EMBL" id="FN317772">
    <property type="protein sequence ID" value="CAX73501.1"/>
    <property type="molecule type" value="mRNA"/>
</dbReference>
<accession>C1LFM3</accession>
<dbReference type="InterPro" id="IPR000504">
    <property type="entry name" value="RRM_dom"/>
</dbReference>
<proteinExistence type="evidence at transcript level"/>
<dbReference type="InterPro" id="IPR012677">
    <property type="entry name" value="Nucleotide-bd_a/b_plait_sf"/>
</dbReference>
<dbReference type="PROSITE" id="PS50102">
    <property type="entry name" value="RRM"/>
    <property type="match status" value="1"/>
</dbReference>
<evidence type="ECO:0000256" key="3">
    <source>
        <dbReference type="PROSITE-ProRule" id="PRU00176"/>
    </source>
</evidence>
<dbReference type="GO" id="GO:0009967">
    <property type="term" value="P:positive regulation of signal transduction"/>
    <property type="evidence" value="ECO:0007669"/>
    <property type="project" value="UniProtKB-ARBA"/>
</dbReference>
<evidence type="ECO:0000313" key="5">
    <source>
        <dbReference type="EMBL" id="CAX73501.1"/>
    </source>
</evidence>
<dbReference type="PRINTS" id="PR00961">
    <property type="entry name" value="HUDSXLRNA"/>
</dbReference>
<dbReference type="GO" id="GO:0003729">
    <property type="term" value="F:mRNA binding"/>
    <property type="evidence" value="ECO:0007669"/>
    <property type="project" value="UniProtKB-ARBA"/>
</dbReference>
<dbReference type="InterPro" id="IPR050502">
    <property type="entry name" value="Euk_RNA-bind_prot"/>
</dbReference>
<name>C1LFM3_SCHJA</name>
<sequence length="161" mass="18067">MANQSQIDSHSLYMNNKIAKLDNDTSCSQITGNYITSTITNNTTNISNNLDNIQQSISPIDLDKSTILNEISYDNNHNNNNGNRTNLIVNYLPQTMSQDEMRGLFSKIGKLTSCKLIRDKLTGQSLGYGFVNYVDASDAERAIRVLNKMKLQNKTIKVDIQ</sequence>
<reference evidence="5" key="2">
    <citation type="submission" date="2009-03" db="EMBL/GenBank/DDBJ databases">
        <authorList>
            <person name="Gang L."/>
        </authorList>
    </citation>
    <scope>NUCLEOTIDE SEQUENCE</scope>
    <source>
        <strain evidence="5">Anhui</strain>
    </source>
</reference>
<dbReference type="Pfam" id="PF00076">
    <property type="entry name" value="RRM_1"/>
    <property type="match status" value="1"/>
</dbReference>
<dbReference type="GO" id="GO:0010629">
    <property type="term" value="P:negative regulation of gene expression"/>
    <property type="evidence" value="ECO:0007669"/>
    <property type="project" value="UniProtKB-ARBA"/>
</dbReference>
<evidence type="ECO:0000259" key="4">
    <source>
        <dbReference type="PROSITE" id="PS50102"/>
    </source>
</evidence>
<keyword evidence="2 3" id="KW-0694">RNA-binding</keyword>
<protein>
    <submittedName>
        <fullName evidence="5">ELAV-like protein 2</fullName>
    </submittedName>
</protein>
<dbReference type="SMART" id="SM00360">
    <property type="entry name" value="RRM"/>
    <property type="match status" value="1"/>
</dbReference>
<dbReference type="InterPro" id="IPR002343">
    <property type="entry name" value="Hud_Sxl_RNA"/>
</dbReference>
<reference evidence="5" key="1">
    <citation type="journal article" date="2009" name="Nature">
        <title>The Schistosoma japonicum genome reveals features of host-parasite interplay.</title>
        <authorList>
            <person name="Liu F."/>
            <person name="Zhou Y."/>
            <person name="Wang Z.Q."/>
            <person name="Lu G."/>
            <person name="Zheng H."/>
            <person name="Brindley P.J."/>
            <person name="McManus D.P."/>
            <person name="Blair D."/>
            <person name="Zhang Q.H."/>
            <person name="Zhong Y."/>
            <person name="Wang S."/>
            <person name="Han Z.G."/>
            <person name="Chen Z."/>
        </authorList>
    </citation>
    <scope>NUCLEOTIDE SEQUENCE</scope>
    <source>
        <strain evidence="5">Anhui</strain>
    </source>
</reference>
<dbReference type="PANTHER" id="PTHR48025">
    <property type="entry name" value="OS02G0815200 PROTEIN"/>
    <property type="match status" value="1"/>
</dbReference>
<dbReference type="PANTHER" id="PTHR48025:SF1">
    <property type="entry name" value="RRM DOMAIN-CONTAINING PROTEIN"/>
    <property type="match status" value="1"/>
</dbReference>
<dbReference type="SUPFAM" id="SSF54928">
    <property type="entry name" value="RNA-binding domain, RBD"/>
    <property type="match status" value="1"/>
</dbReference>
<keyword evidence="1" id="KW-0677">Repeat</keyword>
<dbReference type="FunFam" id="3.30.70.330:FF:000383">
    <property type="entry name" value="Sex lethal, isoform D"/>
    <property type="match status" value="1"/>
</dbReference>
<dbReference type="GO" id="GO:0005737">
    <property type="term" value="C:cytoplasm"/>
    <property type="evidence" value="ECO:0007669"/>
    <property type="project" value="UniProtKB-ARBA"/>
</dbReference>
<evidence type="ECO:0000256" key="1">
    <source>
        <dbReference type="ARBA" id="ARBA00022737"/>
    </source>
</evidence>
<dbReference type="GO" id="GO:1990904">
    <property type="term" value="C:ribonucleoprotein complex"/>
    <property type="evidence" value="ECO:0007669"/>
    <property type="project" value="InterPro"/>
</dbReference>
<dbReference type="AlphaFoldDB" id="C1LFM3"/>
<organism evidence="5">
    <name type="scientific">Schistosoma japonicum</name>
    <name type="common">Blood fluke</name>
    <dbReference type="NCBI Taxonomy" id="6182"/>
    <lineage>
        <taxon>Eukaryota</taxon>
        <taxon>Metazoa</taxon>
        <taxon>Spiralia</taxon>
        <taxon>Lophotrochozoa</taxon>
        <taxon>Platyhelminthes</taxon>
        <taxon>Trematoda</taxon>
        <taxon>Digenea</taxon>
        <taxon>Strigeidida</taxon>
        <taxon>Schistosomatoidea</taxon>
        <taxon>Schistosomatidae</taxon>
        <taxon>Schistosoma</taxon>
    </lineage>
</organism>
<dbReference type="GO" id="GO:0005634">
    <property type="term" value="C:nucleus"/>
    <property type="evidence" value="ECO:0007669"/>
    <property type="project" value="TreeGrafter"/>
</dbReference>
<evidence type="ECO:0000256" key="2">
    <source>
        <dbReference type="ARBA" id="ARBA00022884"/>
    </source>
</evidence>
<dbReference type="InterPro" id="IPR035979">
    <property type="entry name" value="RBD_domain_sf"/>
</dbReference>
<feature type="domain" description="RRM" evidence="4">
    <location>
        <begin position="85"/>
        <end position="161"/>
    </location>
</feature>